<evidence type="ECO:0000256" key="1">
    <source>
        <dbReference type="SAM" id="MobiDB-lite"/>
    </source>
</evidence>
<dbReference type="EMBL" id="JARTCD010000061">
    <property type="protein sequence ID" value="KAJ8654477.1"/>
    <property type="molecule type" value="Genomic_DNA"/>
</dbReference>
<keyword evidence="2" id="KW-0472">Membrane</keyword>
<evidence type="ECO:0000313" key="3">
    <source>
        <dbReference type="EMBL" id="KAJ8654477.1"/>
    </source>
</evidence>
<reference evidence="3 4" key="1">
    <citation type="submission" date="2023-03" db="EMBL/GenBank/DDBJ databases">
        <title>Genome sequence of Lichtheimia ornata CBS 291.66.</title>
        <authorList>
            <person name="Mohabir J.T."/>
            <person name="Shea T.P."/>
            <person name="Kurbessoian T."/>
            <person name="Berby B."/>
            <person name="Fontaine J."/>
            <person name="Livny J."/>
            <person name="Gnirke A."/>
            <person name="Stajich J.E."/>
            <person name="Cuomo C.A."/>
        </authorList>
    </citation>
    <scope>NUCLEOTIDE SEQUENCE [LARGE SCALE GENOMIC DNA]</scope>
    <source>
        <strain evidence="3">CBS 291.66</strain>
    </source>
</reference>
<sequence>MADHEATRGLAVTGDIPQQQQQQHHAYSDEPINNESGIQSSVLEEYSEKPPPPPPARFYKKKKYWIICSILTAIIVVVVVLLIVFVFFPMIAQSLMNQSGIDVGGAQITFNPPSDSNMQRRDEQQQLNMNTSFYMSMKSQLSNTGPFPATLKFHNPIDVLYNDTLLGTITLPDGSISGGKGELDADTPFMITNTTYFAAFSKEMLANDEFKWRLKGKLDITALSRTATVDLDKEISIPGKFLF</sequence>
<dbReference type="InterPro" id="IPR046368">
    <property type="entry name" value="Tag1"/>
</dbReference>
<keyword evidence="2" id="KW-1133">Transmembrane helix</keyword>
<evidence type="ECO:0000313" key="4">
    <source>
        <dbReference type="Proteomes" id="UP001234581"/>
    </source>
</evidence>
<dbReference type="PANTHER" id="PTHR35895:SF1">
    <property type="entry name" value="LIPID-BINDING SERUM GLYCOPROTEIN C-TERMINAL DOMAIN-CONTAINING PROTEIN"/>
    <property type="match status" value="1"/>
</dbReference>
<evidence type="ECO:0000256" key="2">
    <source>
        <dbReference type="SAM" id="Phobius"/>
    </source>
</evidence>
<dbReference type="GO" id="GO:0000329">
    <property type="term" value="C:fungal-type vacuole membrane"/>
    <property type="evidence" value="ECO:0007669"/>
    <property type="project" value="InterPro"/>
</dbReference>
<dbReference type="Pfam" id="PF12505">
    <property type="entry name" value="DUF3712"/>
    <property type="match status" value="1"/>
</dbReference>
<dbReference type="GeneID" id="83217323"/>
<proteinExistence type="predicted"/>
<dbReference type="AlphaFoldDB" id="A0AAD7UW42"/>
<dbReference type="PANTHER" id="PTHR35895">
    <property type="entry name" value="CHROMOSOME 16, WHOLE GENOME SHOTGUN SEQUENCE"/>
    <property type="match status" value="1"/>
</dbReference>
<accession>A0AAD7UW42</accession>
<comment type="caution">
    <text evidence="3">The sequence shown here is derived from an EMBL/GenBank/DDBJ whole genome shotgun (WGS) entry which is preliminary data.</text>
</comment>
<dbReference type="Proteomes" id="UP001234581">
    <property type="component" value="Unassembled WGS sequence"/>
</dbReference>
<gene>
    <name evidence="3" type="ORF">O0I10_009918</name>
</gene>
<dbReference type="RefSeq" id="XP_058339391.1">
    <property type="nucleotide sequence ID" value="XM_058489904.1"/>
</dbReference>
<dbReference type="InterPro" id="IPR022185">
    <property type="entry name" value="DUF3712"/>
</dbReference>
<feature type="region of interest" description="Disordered" evidence="1">
    <location>
        <begin position="1"/>
        <end position="34"/>
    </location>
</feature>
<name>A0AAD7UW42_9FUNG</name>
<protein>
    <submittedName>
        <fullName evidence="3">Uncharacterized protein</fullName>
    </submittedName>
</protein>
<keyword evidence="2" id="KW-0812">Transmembrane</keyword>
<feature type="transmembrane region" description="Helical" evidence="2">
    <location>
        <begin position="64"/>
        <end position="88"/>
    </location>
</feature>
<keyword evidence="4" id="KW-1185">Reference proteome</keyword>
<organism evidence="3 4">
    <name type="scientific">Lichtheimia ornata</name>
    <dbReference type="NCBI Taxonomy" id="688661"/>
    <lineage>
        <taxon>Eukaryota</taxon>
        <taxon>Fungi</taxon>
        <taxon>Fungi incertae sedis</taxon>
        <taxon>Mucoromycota</taxon>
        <taxon>Mucoromycotina</taxon>
        <taxon>Mucoromycetes</taxon>
        <taxon>Mucorales</taxon>
        <taxon>Lichtheimiaceae</taxon>
        <taxon>Lichtheimia</taxon>
    </lineage>
</organism>